<evidence type="ECO:0000256" key="10">
    <source>
        <dbReference type="SAM" id="SignalP"/>
    </source>
</evidence>
<evidence type="ECO:0000256" key="7">
    <source>
        <dbReference type="ARBA" id="ARBA00023237"/>
    </source>
</evidence>
<evidence type="ECO:0000256" key="2">
    <source>
        <dbReference type="ARBA" id="ARBA00022448"/>
    </source>
</evidence>
<comment type="similarity">
    <text evidence="8 9">Belongs to the TonB-dependent receptor family.</text>
</comment>
<keyword evidence="7 8" id="KW-0998">Cell outer membrane</keyword>
<keyword evidence="10" id="KW-0732">Signal</keyword>
<keyword evidence="2 8" id="KW-0813">Transport</keyword>
<dbReference type="InterPro" id="IPR037066">
    <property type="entry name" value="Plug_dom_sf"/>
</dbReference>
<dbReference type="Gene3D" id="2.60.40.1120">
    <property type="entry name" value="Carboxypeptidase-like, regulatory domain"/>
    <property type="match status" value="1"/>
</dbReference>
<feature type="domain" description="TonB-dependent receptor plug" evidence="12">
    <location>
        <begin position="114"/>
        <end position="230"/>
    </location>
</feature>
<sequence length="965" mass="105919">MKTFLNSLLLFAFLFSSSLIAQTAVSGEVKDEASNLPLPGVNIIVKGTTNGTSTDFDGKYTINLNTGDVVVFSYLGYTTKEITYTGGSTLDVSIAEDVAQLNEIVLIGYGSTTKQDATGAVEKVSDEEFNRGAIVAPQQLIAGKAAGVRITTGGGAAGEGGEIRIRGGASLSATNDPLIVIDGLPIDQRGGAQGSRNALNAINPADIADFVVLKDASATAIYGSRASNGVILITTKKGRRNQPLKIEYGLQTSLRQVTNTVDVLSADEYRSLQSQPEFDPSTLGNASTDWQDEIYKTAAGAIHNLTVSKGYETFNFRANFNHASQQGPLLGDLYERTGLNSAFEKRLLDNDLKLTLVTKATHEEFNYPNGGAIGAAVAFDPTQSVRDEFGNYVQLGDPLAPANPVFLLQENQNKSTVKRLITNFNVDYKFWFLKDLRFNLNAGMDYAENDGAEFNQPNPNNANAFAFRNIYSGLNRNTSLDFYFNYKSTLESINTVVDITAGYGFQEFYVRSNIDQTSGPNVTVDTDINRNALQSFFTRASFDISDRYLLSAVFRRDRTSRFANNQWGTFPGASVGWKITNEKWMENSFFSNLKLRAGWGVTGQQEVGPSYGALGLYTPSRNNQANIQFGTDSSGNPIFINTLRPEGFDENLKWEETTQYNLALDFGLFDNRLTGTVDGYYRETDDLLATVPVPAGANLTDLLLTNVGSTTSRGLEVSLNGVIAQGENFNWDTNFNITFQEREITKLSLSDDPNFFIQQGGIAGGVGNTIQLWRPGYDPTTFFVFRQVYDSNGQPIEGAYVDVNGDNQITEADRQAYKKATPDAFIGFTNNFAYKNFDLNFTFRGSFGNYVYNNSASSLGNLATVVDAAGSYQPNAHSSYLDTNFRNQELFSDLYIQRADFIRLDNISLGYTFELSKTTLRASLTGTNLFVITEYDGLDPEISNGIENGFYPRTRDVVLGLNLTF</sequence>
<keyword evidence="5 9" id="KW-0798">TonB box</keyword>
<evidence type="ECO:0000259" key="11">
    <source>
        <dbReference type="Pfam" id="PF00593"/>
    </source>
</evidence>
<dbReference type="InterPro" id="IPR039426">
    <property type="entry name" value="TonB-dep_rcpt-like"/>
</dbReference>
<evidence type="ECO:0000256" key="3">
    <source>
        <dbReference type="ARBA" id="ARBA00022452"/>
    </source>
</evidence>
<evidence type="ECO:0000256" key="5">
    <source>
        <dbReference type="ARBA" id="ARBA00023077"/>
    </source>
</evidence>
<dbReference type="RefSeq" id="WP_311427699.1">
    <property type="nucleotide sequence ID" value="NZ_JAVRIA010000005.1"/>
</dbReference>
<keyword evidence="6 8" id="KW-0472">Membrane</keyword>
<reference evidence="13 14" key="1">
    <citation type="submission" date="2023-09" db="EMBL/GenBank/DDBJ databases">
        <authorList>
            <person name="Rey-Velasco X."/>
        </authorList>
    </citation>
    <scope>NUCLEOTIDE SEQUENCE [LARGE SCALE GENOMIC DNA]</scope>
    <source>
        <strain evidence="13 14">W332</strain>
    </source>
</reference>
<dbReference type="InterPro" id="IPR008969">
    <property type="entry name" value="CarboxyPept-like_regulatory"/>
</dbReference>
<dbReference type="NCBIfam" id="TIGR04056">
    <property type="entry name" value="OMP_RagA_SusC"/>
    <property type="match status" value="1"/>
</dbReference>
<comment type="caution">
    <text evidence="13">The sequence shown here is derived from an EMBL/GenBank/DDBJ whole genome shotgun (WGS) entry which is preliminary data.</text>
</comment>
<name>A0ABU2YL98_9FLAO</name>
<dbReference type="Gene3D" id="2.170.130.10">
    <property type="entry name" value="TonB-dependent receptor, plug domain"/>
    <property type="match status" value="1"/>
</dbReference>
<evidence type="ECO:0000313" key="14">
    <source>
        <dbReference type="Proteomes" id="UP001259492"/>
    </source>
</evidence>
<evidence type="ECO:0000256" key="9">
    <source>
        <dbReference type="RuleBase" id="RU003357"/>
    </source>
</evidence>
<dbReference type="NCBIfam" id="TIGR04057">
    <property type="entry name" value="SusC_RagA_signa"/>
    <property type="match status" value="1"/>
</dbReference>
<dbReference type="InterPro" id="IPR000531">
    <property type="entry name" value="Beta-barrel_TonB"/>
</dbReference>
<organism evidence="13 14">
    <name type="scientific">Microcosmobacter mediterraneus</name>
    <dbReference type="NCBI Taxonomy" id="3075607"/>
    <lineage>
        <taxon>Bacteria</taxon>
        <taxon>Pseudomonadati</taxon>
        <taxon>Bacteroidota</taxon>
        <taxon>Flavobacteriia</taxon>
        <taxon>Flavobacteriales</taxon>
        <taxon>Flavobacteriaceae</taxon>
        <taxon>Microcosmobacter</taxon>
    </lineage>
</organism>
<dbReference type="Pfam" id="PF00593">
    <property type="entry name" value="TonB_dep_Rec_b-barrel"/>
    <property type="match status" value="1"/>
</dbReference>
<proteinExistence type="inferred from homology"/>
<comment type="subcellular location">
    <subcellularLocation>
        <location evidence="1 8">Cell outer membrane</location>
        <topology evidence="1 8">Multi-pass membrane protein</topology>
    </subcellularLocation>
</comment>
<gene>
    <name evidence="13" type="ORF">RM697_09750</name>
</gene>
<dbReference type="PROSITE" id="PS52016">
    <property type="entry name" value="TONB_DEPENDENT_REC_3"/>
    <property type="match status" value="1"/>
</dbReference>
<dbReference type="InterPro" id="IPR012910">
    <property type="entry name" value="Plug_dom"/>
</dbReference>
<accession>A0ABU2YL98</accession>
<feature type="signal peptide" evidence="10">
    <location>
        <begin position="1"/>
        <end position="21"/>
    </location>
</feature>
<evidence type="ECO:0000256" key="1">
    <source>
        <dbReference type="ARBA" id="ARBA00004571"/>
    </source>
</evidence>
<keyword evidence="4 8" id="KW-0812">Transmembrane</keyword>
<dbReference type="InterPro" id="IPR023997">
    <property type="entry name" value="TonB-dep_OMP_SusC/RagA_CS"/>
</dbReference>
<dbReference type="EMBL" id="JAVRIA010000005">
    <property type="protein sequence ID" value="MDT0558933.1"/>
    <property type="molecule type" value="Genomic_DNA"/>
</dbReference>
<evidence type="ECO:0000256" key="8">
    <source>
        <dbReference type="PROSITE-ProRule" id="PRU01360"/>
    </source>
</evidence>
<dbReference type="Proteomes" id="UP001259492">
    <property type="component" value="Unassembled WGS sequence"/>
</dbReference>
<protein>
    <submittedName>
        <fullName evidence="13">SusC/RagA family TonB-linked outer membrane protein</fullName>
    </submittedName>
</protein>
<dbReference type="Pfam" id="PF13715">
    <property type="entry name" value="CarbopepD_reg_2"/>
    <property type="match status" value="1"/>
</dbReference>
<dbReference type="InterPro" id="IPR023996">
    <property type="entry name" value="TonB-dep_OMP_SusC/RagA"/>
</dbReference>
<dbReference type="SUPFAM" id="SSF56935">
    <property type="entry name" value="Porins"/>
    <property type="match status" value="1"/>
</dbReference>
<evidence type="ECO:0000256" key="4">
    <source>
        <dbReference type="ARBA" id="ARBA00022692"/>
    </source>
</evidence>
<feature type="domain" description="TonB-dependent receptor-like beta-barrel" evidence="11">
    <location>
        <begin position="409"/>
        <end position="741"/>
    </location>
</feature>
<evidence type="ECO:0000259" key="12">
    <source>
        <dbReference type="Pfam" id="PF07715"/>
    </source>
</evidence>
<dbReference type="Pfam" id="PF07715">
    <property type="entry name" value="Plug"/>
    <property type="match status" value="1"/>
</dbReference>
<keyword evidence="14" id="KW-1185">Reference proteome</keyword>
<feature type="chain" id="PRO_5045571912" evidence="10">
    <location>
        <begin position="22"/>
        <end position="965"/>
    </location>
</feature>
<keyword evidence="3 8" id="KW-1134">Transmembrane beta strand</keyword>
<dbReference type="InterPro" id="IPR036942">
    <property type="entry name" value="Beta-barrel_TonB_sf"/>
</dbReference>
<evidence type="ECO:0000256" key="6">
    <source>
        <dbReference type="ARBA" id="ARBA00023136"/>
    </source>
</evidence>
<dbReference type="Gene3D" id="2.40.170.20">
    <property type="entry name" value="TonB-dependent receptor, beta-barrel domain"/>
    <property type="match status" value="1"/>
</dbReference>
<dbReference type="SUPFAM" id="SSF49464">
    <property type="entry name" value="Carboxypeptidase regulatory domain-like"/>
    <property type="match status" value="1"/>
</dbReference>
<evidence type="ECO:0000313" key="13">
    <source>
        <dbReference type="EMBL" id="MDT0558933.1"/>
    </source>
</evidence>